<dbReference type="EC" id="2.5.1.10" evidence="3"/>
<accession>A0A221MI99</accession>
<keyword evidence="8" id="KW-0414">Isoprene biosynthesis</keyword>
<gene>
    <name evidence="13" type="ORF">CFK40_09835</name>
</gene>
<evidence type="ECO:0000313" key="13">
    <source>
        <dbReference type="EMBL" id="ASN07356.1"/>
    </source>
</evidence>
<evidence type="ECO:0000256" key="1">
    <source>
        <dbReference type="ARBA" id="ARBA00001946"/>
    </source>
</evidence>
<comment type="cofactor">
    <cofactor evidence="1">
        <name>Mg(2+)</name>
        <dbReference type="ChEBI" id="CHEBI:18420"/>
    </cofactor>
</comment>
<sequence length="273" mass="30384">MVLNKLDIPKSLKESMLYSIEAGGKKLRPILLIASFDAYGKDKQKIVAPAMALEMIHTYSLIHDDLPAMDDDDIRRGKPTNHIVFNEATAILAGDALLTYSFDLLATDPRLTDEQKIFLISELSKASGPKGMVAGQMLDMEAENKKVSLEQLERIHALKTGELIRFAIKSGAYIGNATETQLTHLDEFAYYLGLIFQVQDDILDVTGDQAIIGKPVGSDEDNQKSTYPKLLGYEGAVEQKERYLQLAKKALYNANADSSYLMKLTDYFSARDH</sequence>
<evidence type="ECO:0000256" key="8">
    <source>
        <dbReference type="ARBA" id="ARBA00023229"/>
    </source>
</evidence>
<dbReference type="PROSITE" id="PS00444">
    <property type="entry name" value="POLYPRENYL_SYNTHASE_2"/>
    <property type="match status" value="1"/>
</dbReference>
<dbReference type="PROSITE" id="PS00723">
    <property type="entry name" value="POLYPRENYL_SYNTHASE_1"/>
    <property type="match status" value="1"/>
</dbReference>
<reference evidence="13 14" key="1">
    <citation type="journal article" date="2003" name="Int. J. Syst. Evol. Microbiol.">
        <title>Virgibacillus carmonensis sp. nov., Virgibacillus necropolis sp. nov. and Virgibacillus picturae sp. nov., three novel species isolated from deteriorated mural paintings, transfer of the species of the genus salibacillus to Virgibacillus, as Virgibacillus marismortui comb. nov. and Virgibacillus salexigens comb. nov., and emended description of the genus Virgibacillus.</title>
        <authorList>
            <person name="Heyrman J."/>
            <person name="Logan N.A."/>
            <person name="Busse H.J."/>
            <person name="Balcaen A."/>
            <person name="Lebbe L."/>
            <person name="Rodriguez-Diaz M."/>
            <person name="Swings J."/>
            <person name="De Vos P."/>
        </authorList>
    </citation>
    <scope>NUCLEOTIDE SEQUENCE [LARGE SCALE GENOMIC DNA]</scope>
    <source>
        <strain evidence="13 14">LMG 19488</strain>
    </source>
</reference>
<evidence type="ECO:0000256" key="2">
    <source>
        <dbReference type="ARBA" id="ARBA00006706"/>
    </source>
</evidence>
<dbReference type="EMBL" id="CP022437">
    <property type="protein sequence ID" value="ASN07356.1"/>
    <property type="molecule type" value="Genomic_DNA"/>
</dbReference>
<dbReference type="InterPro" id="IPR008949">
    <property type="entry name" value="Isoprenoid_synthase_dom_sf"/>
</dbReference>
<dbReference type="GO" id="GO:0016114">
    <property type="term" value="P:terpenoid biosynthetic process"/>
    <property type="evidence" value="ECO:0007669"/>
    <property type="project" value="UniProtKB-ARBA"/>
</dbReference>
<dbReference type="CDD" id="cd00685">
    <property type="entry name" value="Trans_IPPS_HT"/>
    <property type="match status" value="1"/>
</dbReference>
<comment type="catalytic activity">
    <reaction evidence="11">
        <text>isopentenyl diphosphate + (2E)-geranyl diphosphate = (2E,6E)-farnesyl diphosphate + diphosphate</text>
        <dbReference type="Rhea" id="RHEA:19361"/>
        <dbReference type="ChEBI" id="CHEBI:33019"/>
        <dbReference type="ChEBI" id="CHEBI:58057"/>
        <dbReference type="ChEBI" id="CHEBI:128769"/>
        <dbReference type="ChEBI" id="CHEBI:175763"/>
        <dbReference type="EC" id="2.5.1.10"/>
    </reaction>
</comment>
<keyword evidence="14" id="KW-1185">Reference proteome</keyword>
<evidence type="ECO:0000256" key="5">
    <source>
        <dbReference type="ARBA" id="ARBA00022679"/>
    </source>
</evidence>
<evidence type="ECO:0000256" key="4">
    <source>
        <dbReference type="ARBA" id="ARBA00015100"/>
    </source>
</evidence>
<dbReference type="Pfam" id="PF00348">
    <property type="entry name" value="polyprenyl_synt"/>
    <property type="match status" value="1"/>
</dbReference>
<dbReference type="KEGG" id="vne:CFK40_09835"/>
<keyword evidence="5 12" id="KW-0808">Transferase</keyword>
<dbReference type="GO" id="GO:0004337">
    <property type="term" value="F:(2E,6E)-farnesyl diphosphate synthase activity"/>
    <property type="evidence" value="ECO:0007669"/>
    <property type="project" value="UniProtKB-EC"/>
</dbReference>
<dbReference type="SFLD" id="SFLDG01017">
    <property type="entry name" value="Polyprenyl_Transferase_Like"/>
    <property type="match status" value="1"/>
</dbReference>
<name>A0A221MI99_9BACI</name>
<dbReference type="PANTHER" id="PTHR43281:SF1">
    <property type="entry name" value="FARNESYL DIPHOSPHATE SYNTHASE"/>
    <property type="match status" value="1"/>
</dbReference>
<dbReference type="InterPro" id="IPR033749">
    <property type="entry name" value="Polyprenyl_synt_CS"/>
</dbReference>
<protein>
    <recommendedName>
        <fullName evidence="4">Farnesyl diphosphate synthase</fullName>
        <ecNumber evidence="3">2.5.1.10</ecNumber>
    </recommendedName>
    <alternativeName>
        <fullName evidence="10">(2E,6E)-farnesyl diphosphate synthase</fullName>
    </alternativeName>
    <alternativeName>
        <fullName evidence="9">Geranyltranstransferase</fullName>
    </alternativeName>
</protein>
<dbReference type="InterPro" id="IPR000092">
    <property type="entry name" value="Polyprenyl_synt"/>
</dbReference>
<dbReference type="Gene3D" id="1.10.600.10">
    <property type="entry name" value="Farnesyl Diphosphate Synthase"/>
    <property type="match status" value="1"/>
</dbReference>
<evidence type="ECO:0000256" key="12">
    <source>
        <dbReference type="RuleBase" id="RU004466"/>
    </source>
</evidence>
<dbReference type="Proteomes" id="UP000204391">
    <property type="component" value="Chromosome"/>
</dbReference>
<evidence type="ECO:0000256" key="7">
    <source>
        <dbReference type="ARBA" id="ARBA00022842"/>
    </source>
</evidence>
<keyword evidence="6" id="KW-0479">Metal-binding</keyword>
<dbReference type="OrthoDB" id="9805316at2"/>
<evidence type="ECO:0000256" key="10">
    <source>
        <dbReference type="ARBA" id="ARBA00032873"/>
    </source>
</evidence>
<dbReference type="GO" id="GO:0005737">
    <property type="term" value="C:cytoplasm"/>
    <property type="evidence" value="ECO:0007669"/>
    <property type="project" value="UniProtKB-ARBA"/>
</dbReference>
<dbReference type="NCBIfam" id="NF045485">
    <property type="entry name" value="FPPsyn"/>
    <property type="match status" value="1"/>
</dbReference>
<dbReference type="InterPro" id="IPR053378">
    <property type="entry name" value="Prenyl_diphosphate_synthase"/>
</dbReference>
<evidence type="ECO:0000313" key="14">
    <source>
        <dbReference type="Proteomes" id="UP000204391"/>
    </source>
</evidence>
<evidence type="ECO:0000256" key="9">
    <source>
        <dbReference type="ARBA" id="ARBA00032380"/>
    </source>
</evidence>
<proteinExistence type="inferred from homology"/>
<comment type="similarity">
    <text evidence="2 12">Belongs to the FPP/GGPP synthase family.</text>
</comment>
<keyword evidence="7" id="KW-0460">Magnesium</keyword>
<dbReference type="FunFam" id="1.10.600.10:FF:000001">
    <property type="entry name" value="Geranylgeranyl diphosphate synthase"/>
    <property type="match status" value="1"/>
</dbReference>
<dbReference type="AlphaFoldDB" id="A0A221MI99"/>
<dbReference type="SFLD" id="SFLDS00005">
    <property type="entry name" value="Isoprenoid_Synthase_Type_I"/>
    <property type="match status" value="1"/>
</dbReference>
<organism evidence="13 14">
    <name type="scientific">Virgibacillus necropolis</name>
    <dbReference type="NCBI Taxonomy" id="163877"/>
    <lineage>
        <taxon>Bacteria</taxon>
        <taxon>Bacillati</taxon>
        <taxon>Bacillota</taxon>
        <taxon>Bacilli</taxon>
        <taxon>Bacillales</taxon>
        <taxon>Bacillaceae</taxon>
        <taxon>Virgibacillus</taxon>
    </lineage>
</organism>
<dbReference type="SUPFAM" id="SSF48576">
    <property type="entry name" value="Terpenoid synthases"/>
    <property type="match status" value="1"/>
</dbReference>
<evidence type="ECO:0000256" key="3">
    <source>
        <dbReference type="ARBA" id="ARBA00012439"/>
    </source>
</evidence>
<evidence type="ECO:0000256" key="6">
    <source>
        <dbReference type="ARBA" id="ARBA00022723"/>
    </source>
</evidence>
<evidence type="ECO:0000256" key="11">
    <source>
        <dbReference type="ARBA" id="ARBA00049399"/>
    </source>
</evidence>
<dbReference type="PANTHER" id="PTHR43281">
    <property type="entry name" value="FARNESYL DIPHOSPHATE SYNTHASE"/>
    <property type="match status" value="1"/>
</dbReference>
<dbReference type="GO" id="GO:0046872">
    <property type="term" value="F:metal ion binding"/>
    <property type="evidence" value="ECO:0007669"/>
    <property type="project" value="UniProtKB-KW"/>
</dbReference>